<dbReference type="VEuPathDB" id="TriTrypDB:ECC02_009877"/>
<dbReference type="SMART" id="SM00176">
    <property type="entry name" value="RAN"/>
    <property type="match status" value="1"/>
</dbReference>
<evidence type="ECO:0000256" key="1">
    <source>
        <dbReference type="ARBA" id="ARBA00006270"/>
    </source>
</evidence>
<dbReference type="GO" id="GO:0032482">
    <property type="term" value="P:Rab protein signal transduction"/>
    <property type="evidence" value="ECO:0007669"/>
    <property type="project" value="InterPro"/>
</dbReference>
<keyword evidence="6" id="KW-0342">GTP-binding</keyword>
<evidence type="ECO:0000256" key="10">
    <source>
        <dbReference type="ARBA" id="ARBA00037868"/>
    </source>
</evidence>
<dbReference type="VEuPathDB" id="TriTrypDB:C3747_99g123"/>
<dbReference type="InterPro" id="IPR027417">
    <property type="entry name" value="P-loop_NTPase"/>
</dbReference>
<feature type="region of interest" description="Disordered" evidence="11">
    <location>
        <begin position="172"/>
        <end position="200"/>
    </location>
</feature>
<dbReference type="VEuPathDB" id="TriTrypDB:TcG_06217"/>
<dbReference type="VEuPathDB" id="TriTrypDB:TcYC6_0077680"/>
<dbReference type="AlphaFoldDB" id="A0A2V2UUW4"/>
<dbReference type="SMART" id="SM00175">
    <property type="entry name" value="RAB"/>
    <property type="match status" value="1"/>
</dbReference>
<keyword evidence="4" id="KW-0547">Nucleotide-binding</keyword>
<sequence>MASGYKVVLLGEGRVGKTSLVSRFAHDAFDENQSSTIQASMYTSADVPLLDGSGAKVKINVWDTAGQERFHALGPIYYRNADGALLVYDITDADTLEKVRLWIRELRAVVGDQIQLVICGNKSDREEERDISKEKAEEFAKSHEALHFVTSAKTGENVAVAFQALATAVATASGGRGSGGGATNTGGTNNAAVTAARGRRKRRGLLRIEDEWDEERLAAGGQNKDERGSHAFDRPAARGATGVSAPSGEDYTCSGTQKSRRPGPATLNLSAAATPTARRPSGSSGSLGCCS</sequence>
<evidence type="ECO:0000313" key="13">
    <source>
        <dbReference type="Proteomes" id="UP000246121"/>
    </source>
</evidence>
<proteinExistence type="inferred from homology"/>
<comment type="similarity">
    <text evidence="1">Belongs to the small GTPase superfamily. Rab family.</text>
</comment>
<dbReference type="NCBIfam" id="TIGR00231">
    <property type="entry name" value="small_GTP"/>
    <property type="match status" value="1"/>
</dbReference>
<keyword evidence="3" id="KW-0813">Transport</keyword>
<name>A0A2V2UUW4_TRYCR</name>
<dbReference type="PROSITE" id="PS51421">
    <property type="entry name" value="RAS"/>
    <property type="match status" value="1"/>
</dbReference>
<dbReference type="CDD" id="cd04123">
    <property type="entry name" value="Rab21"/>
    <property type="match status" value="1"/>
</dbReference>
<dbReference type="InterPro" id="IPR001806">
    <property type="entry name" value="Small_GTPase"/>
</dbReference>
<dbReference type="VEuPathDB" id="TriTrypDB:TcCLB.509247.20"/>
<dbReference type="GO" id="GO:0012505">
    <property type="term" value="C:endomembrane system"/>
    <property type="evidence" value="ECO:0007669"/>
    <property type="project" value="UniProtKB-SubCell"/>
</dbReference>
<keyword evidence="8" id="KW-0449">Lipoprotein</keyword>
<dbReference type="Pfam" id="PF00071">
    <property type="entry name" value="Ras"/>
    <property type="match status" value="1"/>
</dbReference>
<evidence type="ECO:0000256" key="3">
    <source>
        <dbReference type="ARBA" id="ARBA00022448"/>
    </source>
</evidence>
<organism evidence="12 13">
    <name type="scientific">Trypanosoma cruzi</name>
    <dbReference type="NCBI Taxonomy" id="5693"/>
    <lineage>
        <taxon>Eukaryota</taxon>
        <taxon>Discoba</taxon>
        <taxon>Euglenozoa</taxon>
        <taxon>Kinetoplastea</taxon>
        <taxon>Metakinetoplastina</taxon>
        <taxon>Trypanosomatida</taxon>
        <taxon>Trypanosomatidae</taxon>
        <taxon>Trypanosoma</taxon>
        <taxon>Schizotrypanum</taxon>
    </lineage>
</organism>
<keyword evidence="9" id="KW-0636">Prenylation</keyword>
<dbReference type="GO" id="GO:0003924">
    <property type="term" value="F:GTPase activity"/>
    <property type="evidence" value="ECO:0007669"/>
    <property type="project" value="InterPro"/>
</dbReference>
<reference evidence="12 13" key="1">
    <citation type="journal article" date="2018" name="Microb. Genom.">
        <title>Expanding an expanded genome: long-read sequencing of Trypanosoma cruzi.</title>
        <authorList>
            <person name="Berna L."/>
            <person name="Rodriguez M."/>
            <person name="Chiribao M.L."/>
            <person name="Parodi-Talice A."/>
            <person name="Pita S."/>
            <person name="Rijo G."/>
            <person name="Alvarez-Valin F."/>
            <person name="Robello C."/>
        </authorList>
    </citation>
    <scope>NUCLEOTIDE SEQUENCE [LARGE SCALE GENOMIC DNA]</scope>
    <source>
        <strain evidence="12 13">Dm28c</strain>
    </source>
</reference>
<feature type="compositionally biased region" description="Low complexity" evidence="11">
    <location>
        <begin position="281"/>
        <end position="291"/>
    </location>
</feature>
<evidence type="ECO:0000256" key="5">
    <source>
        <dbReference type="ARBA" id="ARBA00022927"/>
    </source>
</evidence>
<feature type="compositionally biased region" description="Basic and acidic residues" evidence="11">
    <location>
        <begin position="223"/>
        <end position="236"/>
    </location>
</feature>
<feature type="compositionally biased region" description="Low complexity" evidence="11">
    <location>
        <begin position="185"/>
        <end position="196"/>
    </location>
</feature>
<accession>A0A2V2UUW4</accession>
<keyword evidence="5" id="KW-0653">Protein transport</keyword>
<gene>
    <name evidence="12" type="ORF">C4B63_79g35</name>
</gene>
<dbReference type="VEuPathDB" id="TriTrypDB:TcCLB.506977.130"/>
<dbReference type="PROSITE" id="PS51419">
    <property type="entry name" value="RAB"/>
    <property type="match status" value="1"/>
</dbReference>
<comment type="subcellular location">
    <subcellularLocation>
        <location evidence="10">Endomembrane system</location>
        <topology evidence="10">Lipid-anchor</topology>
    </subcellularLocation>
</comment>
<dbReference type="VEuPathDB" id="TriTrypDB:TcBrA4_0044870"/>
<dbReference type="SMART" id="SM00174">
    <property type="entry name" value="RHO"/>
    <property type="match status" value="1"/>
</dbReference>
<feature type="compositionally biased region" description="Gly residues" evidence="11">
    <location>
        <begin position="174"/>
        <end position="184"/>
    </location>
</feature>
<feature type="region of interest" description="Disordered" evidence="11">
    <location>
        <begin position="217"/>
        <end position="291"/>
    </location>
</feature>
<evidence type="ECO:0000256" key="4">
    <source>
        <dbReference type="ARBA" id="ARBA00022741"/>
    </source>
</evidence>
<evidence type="ECO:0000256" key="6">
    <source>
        <dbReference type="ARBA" id="ARBA00023134"/>
    </source>
</evidence>
<dbReference type="Gene3D" id="3.40.50.300">
    <property type="entry name" value="P-loop containing nucleotide triphosphate hydrolases"/>
    <property type="match status" value="1"/>
</dbReference>
<dbReference type="VEuPathDB" id="TriTrypDB:TCDM_05612"/>
<dbReference type="VEuPathDB" id="TriTrypDB:Tc_MARK_1004"/>
<comment type="caution">
    <text evidence="12">The sequence shown here is derived from an EMBL/GenBank/DDBJ whole genome shotgun (WGS) entry which is preliminary data.</text>
</comment>
<evidence type="ECO:0000256" key="11">
    <source>
        <dbReference type="SAM" id="MobiDB-lite"/>
    </source>
</evidence>
<dbReference type="Proteomes" id="UP000246121">
    <property type="component" value="Unassembled WGS sequence"/>
</dbReference>
<dbReference type="GO" id="GO:0015031">
    <property type="term" value="P:protein transport"/>
    <property type="evidence" value="ECO:0007669"/>
    <property type="project" value="UniProtKB-KW"/>
</dbReference>
<keyword evidence="7" id="KW-0472">Membrane</keyword>
<evidence type="ECO:0000256" key="7">
    <source>
        <dbReference type="ARBA" id="ARBA00023136"/>
    </source>
</evidence>
<dbReference type="PANTHER" id="PTHR47978">
    <property type="match status" value="1"/>
</dbReference>
<dbReference type="SUPFAM" id="SSF52540">
    <property type="entry name" value="P-loop containing nucleoside triphosphate hydrolases"/>
    <property type="match status" value="1"/>
</dbReference>
<dbReference type="SMART" id="SM00173">
    <property type="entry name" value="RAS"/>
    <property type="match status" value="1"/>
</dbReference>
<evidence type="ECO:0000256" key="8">
    <source>
        <dbReference type="ARBA" id="ARBA00023288"/>
    </source>
</evidence>
<evidence type="ECO:0000256" key="2">
    <source>
        <dbReference type="ARBA" id="ARBA00014900"/>
    </source>
</evidence>
<dbReference type="GO" id="GO:0005525">
    <property type="term" value="F:GTP binding"/>
    <property type="evidence" value="ECO:0007669"/>
    <property type="project" value="UniProtKB-KW"/>
</dbReference>
<protein>
    <recommendedName>
        <fullName evidence="2">Ras-related protein Rab-21</fullName>
    </recommendedName>
</protein>
<evidence type="ECO:0000313" key="12">
    <source>
        <dbReference type="EMBL" id="PWU88147.1"/>
    </source>
</evidence>
<dbReference type="FunFam" id="3.40.50.300:FF:002608">
    <property type="entry name" value="Small GTP-binding protein, putative"/>
    <property type="match status" value="1"/>
</dbReference>
<dbReference type="VEuPathDB" id="TriTrypDB:TCSYLVIO_007989"/>
<evidence type="ECO:0000256" key="9">
    <source>
        <dbReference type="ARBA" id="ARBA00023289"/>
    </source>
</evidence>
<dbReference type="InterPro" id="IPR041833">
    <property type="entry name" value="Rab21"/>
</dbReference>
<dbReference type="VEuPathDB" id="TriTrypDB:C4B63_79g35"/>
<dbReference type="VEuPathDB" id="TriTrypDB:BCY84_11433"/>
<dbReference type="InterPro" id="IPR005225">
    <property type="entry name" value="Small_GTP-bd"/>
</dbReference>
<dbReference type="EMBL" id="PRFA01000079">
    <property type="protein sequence ID" value="PWU88147.1"/>
    <property type="molecule type" value="Genomic_DNA"/>
</dbReference>
<dbReference type="VEuPathDB" id="TriTrypDB:TcCL_ESM06859"/>
<dbReference type="PRINTS" id="PR00449">
    <property type="entry name" value="RASTRNSFRMNG"/>
</dbReference>